<dbReference type="RefSeq" id="XP_006818877.1">
    <property type="nucleotide sequence ID" value="XM_006818814.1"/>
</dbReference>
<dbReference type="SMART" id="SM00239">
    <property type="entry name" value="C2"/>
    <property type="match status" value="1"/>
</dbReference>
<dbReference type="SUPFAM" id="SSF49562">
    <property type="entry name" value="C2 domain (Calcium/lipid-binding domain, CaLB)"/>
    <property type="match status" value="1"/>
</dbReference>
<organism evidence="2 3">
    <name type="scientific">Saccoglossus kowalevskii</name>
    <name type="common">Acorn worm</name>
    <dbReference type="NCBI Taxonomy" id="10224"/>
    <lineage>
        <taxon>Eukaryota</taxon>
        <taxon>Metazoa</taxon>
        <taxon>Hemichordata</taxon>
        <taxon>Enteropneusta</taxon>
        <taxon>Harrimaniidae</taxon>
        <taxon>Saccoglossus</taxon>
    </lineage>
</organism>
<gene>
    <name evidence="3" type="primary">LOC102803856</name>
</gene>
<dbReference type="Gene3D" id="2.60.40.150">
    <property type="entry name" value="C2 domain"/>
    <property type="match status" value="1"/>
</dbReference>
<evidence type="ECO:0000313" key="2">
    <source>
        <dbReference type="Proteomes" id="UP000694865"/>
    </source>
</evidence>
<dbReference type="PROSITE" id="PS50004">
    <property type="entry name" value="C2"/>
    <property type="match status" value="1"/>
</dbReference>
<dbReference type="CDD" id="cd08688">
    <property type="entry name" value="C2_KIAA0528-like"/>
    <property type="match status" value="1"/>
</dbReference>
<dbReference type="Proteomes" id="UP000694865">
    <property type="component" value="Unplaced"/>
</dbReference>
<protein>
    <submittedName>
        <fullName evidence="3">C2 domain-containing protein 5-like</fullName>
    </submittedName>
</protein>
<dbReference type="Pfam" id="PF23025">
    <property type="entry name" value="YbjQ_2"/>
    <property type="match status" value="1"/>
</dbReference>
<dbReference type="GeneID" id="102803856"/>
<feature type="domain" description="C2" evidence="1">
    <location>
        <begin position="1"/>
        <end position="109"/>
    </location>
</feature>
<feature type="non-terminal residue" evidence="3">
    <location>
        <position position="200"/>
    </location>
</feature>
<keyword evidence="2" id="KW-1185">Reference proteome</keyword>
<dbReference type="PANTHER" id="PTHR37412:SF2">
    <property type="entry name" value="C2 DOMAIN-CONTAINING PROTEIN 5"/>
    <property type="match status" value="1"/>
</dbReference>
<dbReference type="InterPro" id="IPR037785">
    <property type="entry name" value="C2_C2CD5"/>
</dbReference>
<dbReference type="InterPro" id="IPR056431">
    <property type="entry name" value="C2CD5_YbjQ-rel_dom"/>
</dbReference>
<sequence>MPGKLKVRVVSGRNLPVMDRSSERADAFVELKFANVTLKTDVYRKSLNPQWNSEWFKFEVDDEELQDEPLQIRIMDYDTYSAHDSIGKLYIDLNPLLWKDGVTGISGWFPIYDTMHGIRGEINVVIRVELFTDANKYRESSCGVKFFRSSCVPHVYTAAAVYGFVEELVVNDDPEYQWIDKIRTPRSSNEARQRLFSQLS</sequence>
<dbReference type="InterPro" id="IPR000008">
    <property type="entry name" value="C2_dom"/>
</dbReference>
<evidence type="ECO:0000313" key="3">
    <source>
        <dbReference type="RefSeq" id="XP_006818877.1"/>
    </source>
</evidence>
<proteinExistence type="predicted"/>
<dbReference type="Pfam" id="PF00168">
    <property type="entry name" value="C2"/>
    <property type="match status" value="1"/>
</dbReference>
<dbReference type="InterPro" id="IPR038983">
    <property type="entry name" value="C2CD5"/>
</dbReference>
<dbReference type="PANTHER" id="PTHR37412">
    <property type="entry name" value="C2 DOMAIN-CONTAINING PROTEIN 5"/>
    <property type="match status" value="1"/>
</dbReference>
<name>A0ABM0MFT6_SACKO</name>
<evidence type="ECO:0000259" key="1">
    <source>
        <dbReference type="PROSITE" id="PS50004"/>
    </source>
</evidence>
<reference evidence="3" key="1">
    <citation type="submission" date="2025-08" db="UniProtKB">
        <authorList>
            <consortium name="RefSeq"/>
        </authorList>
    </citation>
    <scope>IDENTIFICATION</scope>
    <source>
        <tissue evidence="3">Testes</tissue>
    </source>
</reference>
<dbReference type="InterPro" id="IPR035892">
    <property type="entry name" value="C2_domain_sf"/>
</dbReference>
<accession>A0ABM0MFT6</accession>